<keyword evidence="3" id="KW-1185">Reference proteome</keyword>
<dbReference type="Pfam" id="PF07727">
    <property type="entry name" value="RVT_2"/>
    <property type="match status" value="1"/>
</dbReference>
<evidence type="ECO:0000313" key="3">
    <source>
        <dbReference type="Proteomes" id="UP001497623"/>
    </source>
</evidence>
<dbReference type="SUPFAM" id="SSF56672">
    <property type="entry name" value="DNA/RNA polymerases"/>
    <property type="match status" value="1"/>
</dbReference>
<dbReference type="AlphaFoldDB" id="A0AAV2Q534"/>
<evidence type="ECO:0000313" key="2">
    <source>
        <dbReference type="EMBL" id="CAL4068308.1"/>
    </source>
</evidence>
<gene>
    <name evidence="2" type="ORF">MNOR_LOCUS7110</name>
</gene>
<dbReference type="EMBL" id="CAXKWB010003069">
    <property type="protein sequence ID" value="CAL4068308.1"/>
    <property type="molecule type" value="Genomic_DNA"/>
</dbReference>
<sequence>VDVKSAYLQGDPIERTVYLKPPKDFDDDTLWLLKKTVYGLCDAARAWYSRMVKALQELGGLQCSLDMSMFYWRQDGHLDGMLCLHVDDILYCGSQNFNDTIITSLQKQFRVGSSAEASFTYLGVDFKSYTDGITVDQTQYISSISPSPITMARQSNKDSCLSVKEIADFRSLVGQLNWVATQTRPDVAFDTCELGFQYLKQ</sequence>
<name>A0AAV2Q534_MEGNR</name>
<proteinExistence type="predicted"/>
<dbReference type="InterPro" id="IPR013103">
    <property type="entry name" value="RVT_2"/>
</dbReference>
<feature type="non-terminal residue" evidence="2">
    <location>
        <position position="1"/>
    </location>
</feature>
<evidence type="ECO:0000259" key="1">
    <source>
        <dbReference type="Pfam" id="PF07727"/>
    </source>
</evidence>
<accession>A0AAV2Q534</accession>
<dbReference type="InterPro" id="IPR043502">
    <property type="entry name" value="DNA/RNA_pol_sf"/>
</dbReference>
<dbReference type="Proteomes" id="UP001497623">
    <property type="component" value="Unassembled WGS sequence"/>
</dbReference>
<protein>
    <recommendedName>
        <fullName evidence="1">Reverse transcriptase Ty1/copia-type domain-containing protein</fullName>
    </recommendedName>
</protein>
<dbReference type="GO" id="GO:0071897">
    <property type="term" value="P:DNA biosynthetic process"/>
    <property type="evidence" value="ECO:0007669"/>
    <property type="project" value="UniProtKB-ARBA"/>
</dbReference>
<comment type="caution">
    <text evidence="2">The sequence shown here is derived from an EMBL/GenBank/DDBJ whole genome shotgun (WGS) entry which is preliminary data.</text>
</comment>
<feature type="domain" description="Reverse transcriptase Ty1/copia-type" evidence="1">
    <location>
        <begin position="1"/>
        <end position="144"/>
    </location>
</feature>
<reference evidence="2 3" key="1">
    <citation type="submission" date="2024-05" db="EMBL/GenBank/DDBJ databases">
        <authorList>
            <person name="Wallberg A."/>
        </authorList>
    </citation>
    <scope>NUCLEOTIDE SEQUENCE [LARGE SCALE GENOMIC DNA]</scope>
</reference>
<organism evidence="2 3">
    <name type="scientific">Meganyctiphanes norvegica</name>
    <name type="common">Northern krill</name>
    <name type="synonym">Thysanopoda norvegica</name>
    <dbReference type="NCBI Taxonomy" id="48144"/>
    <lineage>
        <taxon>Eukaryota</taxon>
        <taxon>Metazoa</taxon>
        <taxon>Ecdysozoa</taxon>
        <taxon>Arthropoda</taxon>
        <taxon>Crustacea</taxon>
        <taxon>Multicrustacea</taxon>
        <taxon>Malacostraca</taxon>
        <taxon>Eumalacostraca</taxon>
        <taxon>Eucarida</taxon>
        <taxon>Euphausiacea</taxon>
        <taxon>Euphausiidae</taxon>
        <taxon>Meganyctiphanes</taxon>
    </lineage>
</organism>